<feature type="compositionally biased region" description="Polar residues" evidence="1">
    <location>
        <begin position="430"/>
        <end position="443"/>
    </location>
</feature>
<dbReference type="STRING" id="1338011.BD94_3160"/>
<feature type="domain" description="DUF3945" evidence="2">
    <location>
        <begin position="285"/>
        <end position="338"/>
    </location>
</feature>
<dbReference type="EMBL" id="CP007547">
    <property type="protein sequence ID" value="AIL46935.1"/>
    <property type="molecule type" value="Genomic_DNA"/>
</dbReference>
<accession>A0A077EMZ4</accession>
<dbReference type="KEGG" id="eao:BD94_3160"/>
<feature type="compositionally biased region" description="Basic and acidic residues" evidence="1">
    <location>
        <begin position="444"/>
        <end position="472"/>
    </location>
</feature>
<dbReference type="InterPro" id="IPR025222">
    <property type="entry name" value="DUF3945"/>
</dbReference>
<evidence type="ECO:0000313" key="5">
    <source>
        <dbReference type="Proteomes" id="UP000028933"/>
    </source>
</evidence>
<evidence type="ECO:0000259" key="3">
    <source>
        <dbReference type="Pfam" id="PF13351"/>
    </source>
</evidence>
<dbReference type="HOGENOM" id="CLU_019967_0_0_10"/>
<evidence type="ECO:0008006" key="6">
    <source>
        <dbReference type="Google" id="ProtNLM"/>
    </source>
</evidence>
<reference evidence="4" key="1">
    <citation type="journal article" date="2013" name="Lancet">
        <title>First case of E anophelis outbreak in an intensive-care unit.</title>
        <authorList>
            <person name="Teo J."/>
            <person name="Tan S.Y."/>
            <person name="Tay M."/>
            <person name="Ding Y."/>
            <person name="Kjelleberg S."/>
            <person name="Givskov M."/>
            <person name="Lin R.T."/>
            <person name="Yang L."/>
        </authorList>
    </citation>
    <scope>NUCLEOTIDE SEQUENCE [LARGE SCALE GENOMIC DNA]</scope>
    <source>
        <strain evidence="4">NUHP1</strain>
    </source>
</reference>
<dbReference type="eggNOG" id="ENOG502Z86V">
    <property type="taxonomic scope" value="Bacteria"/>
</dbReference>
<feature type="region of interest" description="Disordered" evidence="1">
    <location>
        <begin position="408"/>
        <end position="479"/>
    </location>
</feature>
<sequence>MEQKDINPVELQEQYSDIILVLDKEKKKIEAVKSIDEKGELETVSPTKKNGSQFMQVDRHGDFFSNFFKNFIQQLKNPTRYTFFHVPADLAIEKAKEIQKHINTPTTEGAKVLQQHEIKTDAEQGKQKEVESPITETQQNDYRYRPEQIDWETMNNLGLGKERLEKLNLLEPLLKGYKTNSLTSISLNLGGVVTRMDARLSLQPGPNDTAIVAIHGIRKEPNLHSEFFGHKFTDEEKKNLLESGNLGKIINLKNTKTGETIPSIVSVDRLTNELVALRAEHIKIPDEIKGLKLNEEQKQTLLEGKALYVEGMISKKGDPFNANIQFNADKRYVEFLFNIGKLQNQSSNQEHQPTIETFKIFRGKELSNEQFDKFKDGQTVYVDNLIDKNGKPYQGYITYNKETNRADFSFKNPTKIQEQSKPTEDHKTQVAVNSDGKTNNATNKIHEPLQSKQQSAKDEKQQKLQEEVETPVKSHRRRI</sequence>
<evidence type="ECO:0000256" key="1">
    <source>
        <dbReference type="SAM" id="MobiDB-lite"/>
    </source>
</evidence>
<dbReference type="Proteomes" id="UP000028933">
    <property type="component" value="Chromosome"/>
</dbReference>
<evidence type="ECO:0000313" key="4">
    <source>
        <dbReference type="EMBL" id="AIL46935.1"/>
    </source>
</evidence>
<feature type="domain" description="DUF3945" evidence="2">
    <location>
        <begin position="363"/>
        <end position="410"/>
    </location>
</feature>
<feature type="domain" description="DUF4099" evidence="3">
    <location>
        <begin position="144"/>
        <end position="225"/>
    </location>
</feature>
<name>A0A077EMZ4_9FLAO</name>
<dbReference type="RefSeq" id="WP_024566105.1">
    <property type="nucleotide sequence ID" value="NZ_CP007547.1"/>
</dbReference>
<dbReference type="InterPro" id="IPR025343">
    <property type="entry name" value="DUF4099"/>
</dbReference>
<dbReference type="Pfam" id="PF13101">
    <property type="entry name" value="DUF3945"/>
    <property type="match status" value="2"/>
</dbReference>
<feature type="compositionally biased region" description="Polar residues" evidence="1">
    <location>
        <begin position="411"/>
        <end position="420"/>
    </location>
</feature>
<reference evidence="4" key="2">
    <citation type="journal article" date="2015" name="Genome Biol. Evol.">
        <title>Complete Genome Sequence and Transcriptomic Analysis of the Novel Pathogen Elizabethkingia anophelis in Response to Oxidative Stress.</title>
        <authorList>
            <person name="Li Y."/>
            <person name="Liu Y."/>
            <person name="Chew S.C."/>
            <person name="Tay M."/>
            <person name="Salido M.M."/>
            <person name="Teo J."/>
            <person name="Lauro F.M."/>
            <person name="Givskov M."/>
            <person name="Yang L."/>
        </authorList>
    </citation>
    <scope>NUCLEOTIDE SEQUENCE</scope>
    <source>
        <strain evidence="4">NUHP1</strain>
    </source>
</reference>
<dbReference type="Pfam" id="PF13351">
    <property type="entry name" value="DUF4099"/>
    <property type="match status" value="1"/>
</dbReference>
<evidence type="ECO:0000259" key="2">
    <source>
        <dbReference type="Pfam" id="PF13101"/>
    </source>
</evidence>
<proteinExistence type="predicted"/>
<dbReference type="AlphaFoldDB" id="A0A077EMZ4"/>
<organism evidence="4 5">
    <name type="scientific">Elizabethkingia anophelis NUHP1</name>
    <dbReference type="NCBI Taxonomy" id="1338011"/>
    <lineage>
        <taxon>Bacteria</taxon>
        <taxon>Pseudomonadati</taxon>
        <taxon>Bacteroidota</taxon>
        <taxon>Flavobacteriia</taxon>
        <taxon>Flavobacteriales</taxon>
        <taxon>Weeksellaceae</taxon>
        <taxon>Elizabethkingia</taxon>
    </lineage>
</organism>
<protein>
    <recommendedName>
        <fullName evidence="6">DUF3945 domain-containing protein</fullName>
    </recommendedName>
</protein>
<gene>
    <name evidence="4" type="ORF">BD94_3160</name>
</gene>